<dbReference type="Pfam" id="PF00694">
    <property type="entry name" value="Aconitase_C"/>
    <property type="match status" value="1"/>
</dbReference>
<accession>A0A4Z0YIV5</accession>
<dbReference type="Gene3D" id="3.30.499.10">
    <property type="entry name" value="Aconitase, domain 3"/>
    <property type="match status" value="2"/>
</dbReference>
<feature type="domain" description="Aconitase A/isopropylmalate dehydratase small subunit swivel" evidence="8">
    <location>
        <begin position="729"/>
        <end position="790"/>
    </location>
</feature>
<evidence type="ECO:0000256" key="1">
    <source>
        <dbReference type="ARBA" id="ARBA00007185"/>
    </source>
</evidence>
<dbReference type="PANTHER" id="PTHR43822">
    <property type="entry name" value="HOMOACONITASE, MITOCHONDRIAL-RELATED"/>
    <property type="match status" value="1"/>
</dbReference>
<dbReference type="AlphaFoldDB" id="A0A4Z0YIV5"/>
<dbReference type="GO" id="GO:0170038">
    <property type="term" value="P:proteinogenic amino acid biosynthetic process"/>
    <property type="evidence" value="ECO:0007669"/>
    <property type="project" value="UniProtKB-ARBA"/>
</dbReference>
<evidence type="ECO:0000259" key="8">
    <source>
        <dbReference type="Pfam" id="PF00694"/>
    </source>
</evidence>
<sequence>MDYNDITIRIPRQAESLTVAEQDCLATLRAARSLTFKFEVSEERGCPDVDTNLIEFMKLIESGIASHDNLGELRVAVRSAIQSCLLPSDFGGMELDTTMPLSTETEAQVLFLLSTYLEAVKSAERSHHAPKPLSERPPGRRPMTMAEKIFAAHDISQKGWVKAGEVIEVDVDWILASELSWASMKRVYDSVGRPGIFRNDRFWLAGDHRVEPALYDLPDVKRLMDASRIAHRDFKMTEFQGFNYTIMHTEFVRERALPGQLIIGADSHACSAGAVSCLSIGMGVADVVMPLITGQTWFAVPETVSIRFVGRPPRGIGGKDTILYILKEFKRNTIAAERIVEFSGPGLKYLSGDARFAIANMSTVCVHFIDDDDEFGAVTGIFESDERTVEYISRRVTRKHRSNAVYFRADPDAEYAGQHVIDLSQVTSFVAMCPSPDNVVPVTELQDYELDGCFIGACTTAEEDLIIGALVLQAGLNQGLEPVIGEGRRVVVPGSRPIRRKLEDLGLLDVYRRAGFSIGVPGCSMCIGQGTDQAHPGERWLSSQNRNFKNRMGPGSIGNIAAAATVAASSFAMRITDPQPLLDQLNLDELVKCTSYNPIKDSPAVLEKYHLQDESEPGATDTQTDAITYCEPYGFDAEEETSSSEIMEQHVAHSDSMPSPKASSSPVQDQIPTNSDSNMSATVKGKVMRLGDFIDTDAIIPTSFLHLCETDEEFGSHCMEYFMPEFRDLAQNQGYSVIVAGKGFGVGSSRDVAVNALKGCGIKCVIAESFAFIYARNQPNIGILGIQVPHQDDGKSLYDIAQMGSEIEVDMATSVIRCGGSEFHFELSAMEKQLIQVGGIKKAFERFGKGLFNELCKPQHPKPQGKVTGRKTGTVADIEALPF</sequence>
<evidence type="ECO:0000256" key="4">
    <source>
        <dbReference type="ARBA" id="ARBA00023014"/>
    </source>
</evidence>
<dbReference type="Pfam" id="PF00330">
    <property type="entry name" value="Aconitase"/>
    <property type="match status" value="1"/>
</dbReference>
<dbReference type="InterPro" id="IPR033940">
    <property type="entry name" value="IPMI_Swivel"/>
</dbReference>
<evidence type="ECO:0000313" key="9">
    <source>
        <dbReference type="EMBL" id="TGJ79978.1"/>
    </source>
</evidence>
<dbReference type="CDD" id="cd01577">
    <property type="entry name" value="IPMI_Swivel"/>
    <property type="match status" value="1"/>
</dbReference>
<dbReference type="NCBIfam" id="TIGR02087">
    <property type="entry name" value="LEUD_arch"/>
    <property type="match status" value="1"/>
</dbReference>
<reference evidence="9 10" key="1">
    <citation type="submission" date="2019-03" db="EMBL/GenBank/DDBJ databases">
        <title>Draft genome sequence of Xylaria hypoxylon DSM 108379, a ubiquitous saprotrophic-parasitic fungi on hardwood.</title>
        <authorList>
            <person name="Buettner E."/>
            <person name="Leonhardt S."/>
            <person name="Gebauer A.M."/>
            <person name="Liers C."/>
            <person name="Hofrichter M."/>
            <person name="Kellner H."/>
        </authorList>
    </citation>
    <scope>NUCLEOTIDE SEQUENCE [LARGE SCALE GENOMIC DNA]</scope>
    <source>
        <strain evidence="9 10">DSM 108379</strain>
    </source>
</reference>
<comment type="caution">
    <text evidence="9">The sequence shown here is derived from an EMBL/GenBank/DDBJ whole genome shotgun (WGS) entry which is preliminary data.</text>
</comment>
<dbReference type="InterPro" id="IPR011827">
    <property type="entry name" value="LeuD_type2/HacB/DmdB"/>
</dbReference>
<dbReference type="InterPro" id="IPR036008">
    <property type="entry name" value="Aconitase_4Fe-4S_dom"/>
</dbReference>
<keyword evidence="3" id="KW-0408">Iron</keyword>
<dbReference type="InterPro" id="IPR015928">
    <property type="entry name" value="Aconitase/3IPM_dehydase_swvl"/>
</dbReference>
<evidence type="ECO:0000256" key="5">
    <source>
        <dbReference type="ARBA" id="ARBA00023239"/>
    </source>
</evidence>
<gene>
    <name evidence="9" type="ORF">E0Z10_g8784</name>
</gene>
<keyword evidence="5" id="KW-0456">Lyase</keyword>
<dbReference type="SUPFAM" id="SSF52016">
    <property type="entry name" value="LeuD/IlvD-like"/>
    <property type="match status" value="1"/>
</dbReference>
<evidence type="ECO:0000259" key="7">
    <source>
        <dbReference type="Pfam" id="PF00330"/>
    </source>
</evidence>
<keyword evidence="4" id="KW-0411">Iron-sulfur</keyword>
<dbReference type="GO" id="GO:0170034">
    <property type="term" value="P:L-amino acid biosynthetic process"/>
    <property type="evidence" value="ECO:0007669"/>
    <property type="project" value="UniProtKB-ARBA"/>
</dbReference>
<dbReference type="STRING" id="37992.A0A4Z0YIV5"/>
<dbReference type="PROSITE" id="PS01244">
    <property type="entry name" value="ACONITASE_2"/>
    <property type="match status" value="1"/>
</dbReference>
<dbReference type="SUPFAM" id="SSF53732">
    <property type="entry name" value="Aconitase iron-sulfur domain"/>
    <property type="match status" value="1"/>
</dbReference>
<feature type="domain" description="Aconitase/3-isopropylmalate dehydratase large subunit alpha/beta/alpha" evidence="7">
    <location>
        <begin position="232"/>
        <end position="445"/>
    </location>
</feature>
<dbReference type="PRINTS" id="PR00415">
    <property type="entry name" value="ACONITASE"/>
</dbReference>
<dbReference type="GO" id="GO:0046872">
    <property type="term" value="F:metal ion binding"/>
    <property type="evidence" value="ECO:0007669"/>
    <property type="project" value="UniProtKB-KW"/>
</dbReference>
<dbReference type="InterPro" id="IPR015931">
    <property type="entry name" value="Acnase/IPM_dHydase_lsu_aba_1/3"/>
</dbReference>
<evidence type="ECO:0008006" key="11">
    <source>
        <dbReference type="Google" id="ProtNLM"/>
    </source>
</evidence>
<evidence type="ECO:0000313" key="10">
    <source>
        <dbReference type="Proteomes" id="UP000297716"/>
    </source>
</evidence>
<proteinExistence type="inferred from homology"/>
<evidence type="ECO:0000256" key="6">
    <source>
        <dbReference type="SAM" id="MobiDB-lite"/>
    </source>
</evidence>
<keyword evidence="2" id="KW-0479">Metal-binding</keyword>
<dbReference type="GO" id="GO:0016836">
    <property type="term" value="F:hydro-lyase activity"/>
    <property type="evidence" value="ECO:0007669"/>
    <property type="project" value="InterPro"/>
</dbReference>
<dbReference type="InterPro" id="IPR050067">
    <property type="entry name" value="IPM_dehydratase_rel_enz"/>
</dbReference>
<evidence type="ECO:0000256" key="3">
    <source>
        <dbReference type="ARBA" id="ARBA00023004"/>
    </source>
</evidence>
<name>A0A4Z0YIV5_9PEZI</name>
<feature type="compositionally biased region" description="Low complexity" evidence="6">
    <location>
        <begin position="654"/>
        <end position="666"/>
    </location>
</feature>
<feature type="compositionally biased region" description="Polar residues" evidence="6">
    <location>
        <begin position="667"/>
        <end position="679"/>
    </location>
</feature>
<organism evidence="9 10">
    <name type="scientific">Xylaria hypoxylon</name>
    <dbReference type="NCBI Taxonomy" id="37992"/>
    <lineage>
        <taxon>Eukaryota</taxon>
        <taxon>Fungi</taxon>
        <taxon>Dikarya</taxon>
        <taxon>Ascomycota</taxon>
        <taxon>Pezizomycotina</taxon>
        <taxon>Sordariomycetes</taxon>
        <taxon>Xylariomycetidae</taxon>
        <taxon>Xylariales</taxon>
        <taxon>Xylariaceae</taxon>
        <taxon>Xylaria</taxon>
    </lineage>
</organism>
<dbReference type="GO" id="GO:0051536">
    <property type="term" value="F:iron-sulfur cluster binding"/>
    <property type="evidence" value="ECO:0007669"/>
    <property type="project" value="UniProtKB-KW"/>
</dbReference>
<dbReference type="Gene3D" id="3.20.19.10">
    <property type="entry name" value="Aconitase, domain 4"/>
    <property type="match status" value="1"/>
</dbReference>
<dbReference type="InterPro" id="IPR018136">
    <property type="entry name" value="Aconitase_4Fe-4S_BS"/>
</dbReference>
<dbReference type="OrthoDB" id="419183at2759"/>
<keyword evidence="10" id="KW-1185">Reference proteome</keyword>
<dbReference type="Proteomes" id="UP000297716">
    <property type="component" value="Unassembled WGS sequence"/>
</dbReference>
<dbReference type="InterPro" id="IPR001030">
    <property type="entry name" value="Acoase/IPM_deHydtase_lsu_aba"/>
</dbReference>
<dbReference type="EMBL" id="SKBN01000250">
    <property type="protein sequence ID" value="TGJ79978.1"/>
    <property type="molecule type" value="Genomic_DNA"/>
</dbReference>
<dbReference type="InterPro" id="IPR000573">
    <property type="entry name" value="AconitaseA/IPMdHydase_ssu_swvl"/>
</dbReference>
<dbReference type="PANTHER" id="PTHR43822:SF2">
    <property type="entry name" value="HOMOACONITASE, MITOCHONDRIAL"/>
    <property type="match status" value="1"/>
</dbReference>
<comment type="similarity">
    <text evidence="1">Belongs to the aconitase/IPM isomerase family.</text>
</comment>
<feature type="region of interest" description="Disordered" evidence="6">
    <location>
        <begin position="638"/>
        <end position="679"/>
    </location>
</feature>
<evidence type="ECO:0000256" key="2">
    <source>
        <dbReference type="ARBA" id="ARBA00022723"/>
    </source>
</evidence>
<protein>
    <recommendedName>
        <fullName evidence="11">Aconitase/3-isopropylmalate dehydratase large subunit alpha/beta/alpha domain-containing protein</fullName>
    </recommendedName>
</protein>